<gene>
    <name evidence="1" type="ORF">LITE_LOCUS41619</name>
</gene>
<evidence type="ECO:0000313" key="2">
    <source>
        <dbReference type="Proteomes" id="UP001154282"/>
    </source>
</evidence>
<dbReference type="EMBL" id="CAMGYJ010000009">
    <property type="protein sequence ID" value="CAI0540289.1"/>
    <property type="molecule type" value="Genomic_DNA"/>
</dbReference>
<name>A0AAV0Q5H8_9ROSI</name>
<sequence length="68" mass="7273">MPPSPTLETDIITPRPNGVVAPTASVLLLSSPIFHIKGKLHVVNGSRKLGIWRGLILSTSTQGRTLCQ</sequence>
<protein>
    <submittedName>
        <fullName evidence="1">Uncharacterized protein</fullName>
    </submittedName>
</protein>
<comment type="caution">
    <text evidence="1">The sequence shown here is derived from an EMBL/GenBank/DDBJ whole genome shotgun (WGS) entry which is preliminary data.</text>
</comment>
<dbReference type="Proteomes" id="UP001154282">
    <property type="component" value="Unassembled WGS sequence"/>
</dbReference>
<dbReference type="AlphaFoldDB" id="A0AAV0Q5H8"/>
<evidence type="ECO:0000313" key="1">
    <source>
        <dbReference type="EMBL" id="CAI0540289.1"/>
    </source>
</evidence>
<reference evidence="1" key="1">
    <citation type="submission" date="2022-08" db="EMBL/GenBank/DDBJ databases">
        <authorList>
            <person name="Gutierrez-Valencia J."/>
        </authorList>
    </citation>
    <scope>NUCLEOTIDE SEQUENCE</scope>
</reference>
<accession>A0AAV0Q5H8</accession>
<organism evidence="1 2">
    <name type="scientific">Linum tenue</name>
    <dbReference type="NCBI Taxonomy" id="586396"/>
    <lineage>
        <taxon>Eukaryota</taxon>
        <taxon>Viridiplantae</taxon>
        <taxon>Streptophyta</taxon>
        <taxon>Embryophyta</taxon>
        <taxon>Tracheophyta</taxon>
        <taxon>Spermatophyta</taxon>
        <taxon>Magnoliopsida</taxon>
        <taxon>eudicotyledons</taxon>
        <taxon>Gunneridae</taxon>
        <taxon>Pentapetalae</taxon>
        <taxon>rosids</taxon>
        <taxon>fabids</taxon>
        <taxon>Malpighiales</taxon>
        <taxon>Linaceae</taxon>
        <taxon>Linum</taxon>
    </lineage>
</organism>
<keyword evidence="2" id="KW-1185">Reference proteome</keyword>
<proteinExistence type="predicted"/>